<dbReference type="EMBL" id="JACEGB010000308">
    <property type="protein sequence ID" value="MBC1192320.1"/>
    <property type="molecule type" value="Genomic_DNA"/>
</dbReference>
<accession>A0A841UUF7</accession>
<dbReference type="Proteomes" id="UP000551499">
    <property type="component" value="Unassembled WGS sequence"/>
</dbReference>
<protein>
    <submittedName>
        <fullName evidence="1">Uncharacterized protein</fullName>
    </submittedName>
</protein>
<feature type="non-terminal residue" evidence="1">
    <location>
        <position position="1"/>
    </location>
</feature>
<evidence type="ECO:0000313" key="2">
    <source>
        <dbReference type="Proteomes" id="UP000551499"/>
    </source>
</evidence>
<sequence>DSVQISKMAYHYYRITTKIVKPEQVEIAVNLINNRPRKCLDYQTPNEVFYKGRSDSDAIQT</sequence>
<gene>
    <name evidence="1" type="ORF">H0902_16495</name>
</gene>
<name>A0A841UUF7_MICAE</name>
<evidence type="ECO:0000313" key="1">
    <source>
        <dbReference type="EMBL" id="MBC1192320.1"/>
    </source>
</evidence>
<reference evidence="1 2" key="1">
    <citation type="submission" date="2020-07" db="EMBL/GenBank/DDBJ databases">
        <title>Genomes of two Microcystis aeruginosa (Cyanobacteria) strains from Florida (USA) with disparate toxicogenic potential.</title>
        <authorList>
            <person name="Lefler F.W."/>
            <person name="Barbosa M."/>
            <person name="Berthold D.E."/>
            <person name="Laughinghouse H.D. IV."/>
        </authorList>
    </citation>
    <scope>NUCLEOTIDE SEQUENCE [LARGE SCALE GENOMIC DNA]</scope>
    <source>
        <strain evidence="1 2">BLCCF108</strain>
    </source>
</reference>
<comment type="caution">
    <text evidence="1">The sequence shown here is derived from an EMBL/GenBank/DDBJ whole genome shotgun (WGS) entry which is preliminary data.</text>
</comment>
<proteinExistence type="predicted"/>
<dbReference type="AlphaFoldDB" id="A0A841UUF7"/>
<organism evidence="1 2">
    <name type="scientific">Microcystis aeruginosa BLCC-F108</name>
    <dbReference type="NCBI Taxonomy" id="2755317"/>
    <lineage>
        <taxon>Bacteria</taxon>
        <taxon>Bacillati</taxon>
        <taxon>Cyanobacteriota</taxon>
        <taxon>Cyanophyceae</taxon>
        <taxon>Oscillatoriophycideae</taxon>
        <taxon>Chroococcales</taxon>
        <taxon>Microcystaceae</taxon>
        <taxon>Microcystis</taxon>
    </lineage>
</organism>